<feature type="transmembrane region" description="Helical" evidence="1">
    <location>
        <begin position="107"/>
        <end position="126"/>
    </location>
</feature>
<dbReference type="Proteomes" id="UP000514411">
    <property type="component" value="Chromosome"/>
</dbReference>
<evidence type="ECO:0008006" key="5">
    <source>
        <dbReference type="Google" id="ProtNLM"/>
    </source>
</evidence>
<keyword evidence="1" id="KW-0472">Membrane</keyword>
<keyword evidence="1" id="KW-0812">Transmembrane</keyword>
<dbReference type="OrthoDB" id="8776172at2"/>
<reference evidence="2 4" key="1">
    <citation type="submission" date="2020-07" db="EMBL/GenBank/DDBJ databases">
        <authorList>
            <person name="Teixeira M."/>
        </authorList>
    </citation>
    <scope>NUCLEOTIDE SEQUENCE</scope>
    <source>
        <strain evidence="3">3</strain>
        <strain evidence="2">Xanthomonas arboricola pv. juglandis CPBF 427</strain>
    </source>
</reference>
<dbReference type="EMBL" id="LR861807">
    <property type="protein sequence ID" value="CAD1793395.1"/>
    <property type="molecule type" value="Genomic_DNA"/>
</dbReference>
<dbReference type="RefSeq" id="WP_053045163.1">
    <property type="nucleotide sequence ID" value="NZ_CP012251.1"/>
</dbReference>
<evidence type="ECO:0000313" key="2">
    <source>
        <dbReference type="EMBL" id="CAD0331674.1"/>
    </source>
</evidence>
<sequence>MSAPTASRAFRYLATLSALSFFALGAAWLLAPAAMLANWGVAFDSDALGVLGRRAAPLYAAIGVMLLLVRTAPPSPGRRAVIAGFVTACLLLAVLGVAEWVAGHVNAGIFAAVAIEIGFPLAFLLVTRAGAASRHNDKAR</sequence>
<organism evidence="2">
    <name type="scientific">Xanthomonas campestris pv. juglandis</name>
    <name type="common">Xanthomonas arboricola pv. juglandis</name>
    <dbReference type="NCBI Taxonomy" id="195709"/>
    <lineage>
        <taxon>Bacteria</taxon>
        <taxon>Pseudomonadati</taxon>
        <taxon>Pseudomonadota</taxon>
        <taxon>Gammaproteobacteria</taxon>
        <taxon>Lysobacterales</taxon>
        <taxon>Lysobacteraceae</taxon>
        <taxon>Xanthomonas</taxon>
    </lineage>
</organism>
<accession>A0A2N7V5J6</accession>
<feature type="transmembrane region" description="Helical" evidence="1">
    <location>
        <begin position="12"/>
        <end position="31"/>
    </location>
</feature>
<evidence type="ECO:0000313" key="4">
    <source>
        <dbReference type="Proteomes" id="UP000514411"/>
    </source>
</evidence>
<feature type="transmembrane region" description="Helical" evidence="1">
    <location>
        <begin position="51"/>
        <end position="69"/>
    </location>
</feature>
<dbReference type="AlphaFoldDB" id="A0A2N7V5J6"/>
<gene>
    <name evidence="3" type="ORF">XSP_002574</name>
    <name evidence="2" type="ORF">XSP_002597</name>
</gene>
<feature type="transmembrane region" description="Helical" evidence="1">
    <location>
        <begin position="81"/>
        <end position="101"/>
    </location>
</feature>
<keyword evidence="1" id="KW-1133">Transmembrane helix</keyword>
<evidence type="ECO:0000256" key="1">
    <source>
        <dbReference type="SAM" id="Phobius"/>
    </source>
</evidence>
<dbReference type="EMBL" id="LR824643">
    <property type="protein sequence ID" value="CAD0331674.1"/>
    <property type="molecule type" value="Genomic_DNA"/>
</dbReference>
<protein>
    <recommendedName>
        <fullName evidence="5">DUF4345 domain-containing protein</fullName>
    </recommendedName>
</protein>
<name>A0A2N7V5J6_XANCJ</name>
<proteinExistence type="predicted"/>
<evidence type="ECO:0000313" key="3">
    <source>
        <dbReference type="EMBL" id="CAD1793395.1"/>
    </source>
</evidence>